<reference evidence="3" key="1">
    <citation type="journal article" date="2016" name="Environ. Microbiol.">
        <title>The complete genome of a viable archaeum isolated from 123-million-year-old rock salt.</title>
        <authorList>
            <person name="Jaakkola S.T."/>
            <person name="Pfeiffer F."/>
            <person name="Ravantti J.J."/>
            <person name="Guo Q."/>
            <person name="Liu Y."/>
            <person name="Chen X."/>
            <person name="Ma H."/>
            <person name="Yang C."/>
            <person name="Oksanen H.M."/>
            <person name="Bamford D.H."/>
        </authorList>
    </citation>
    <scope>NUCLEOTIDE SEQUENCE</scope>
    <source>
        <strain evidence="3">JI20-1</strain>
        <plasmid evidence="3">Plasmid pSTJ001</plasmid>
    </source>
</reference>
<accession>A0A0U5D1M3</accession>
<dbReference type="PANTHER" id="PTHR30121:SF6">
    <property type="entry name" value="SLR6007 PROTEIN"/>
    <property type="match status" value="1"/>
</dbReference>
<dbReference type="SUPFAM" id="SSF52540">
    <property type="entry name" value="P-loop containing nucleoside triphosphate hydrolases"/>
    <property type="match status" value="1"/>
</dbReference>
<sequence>MFGFGSDDDGESKFVDQPDEDESGDASQYEAEEQEASAGPDPEQESLTGDQYAVTIEDVERAGQYEVVANTRGEGPVAGKKARRMFERAAKEPERPLWIGYDDTARNGFREAPVRFPALRRHLWVSGTTGAGKTTQLQNKAVQHAYAGHGFCNIDPKASGDTIELLQQLPEHRLDDVILLEPGSPEFEKTIGINMLDVPAIEDETRREKEIESRLENLVAIFDNDEYWGVNMQAVTESMGRAMLRRNAEISLDPDGDPSAKYSVIDMYFVLLNAERRANFAMEVDDPYLREFLMEIAEMDDDDLRPLTKRIKAWVENAIVRKIIARRESTIDWDEIVDDDLILLVRIPVDSEDIHQMISLSVLRNLWSAKKRQDRNPERETKPYFLQVDEFEKVANDNLAIEDMLVRARSMWLSVTLGTQYPGQIEQDHEGVMRAMENNCNTLLAMRTPGGDDAGILMRRFDGYSASDLMDTNYYRTWTKIPLEGGRESEPVNLKNFAPYPPLRSEEDVRDVIRDSLDQWGADPLSDAEIQRELKYGDYNEAVDPTAAPAADMNPDAAALDGDGVDVDDLPEDTILEGVYAAQVQHEDEETLVEASLATEEVEKRLGDTGYQSQLSNVYEELATVKRGRRSGEVVVGLTPEGRTRVFSADTGSSASGGGDDHRYILQESFRAFTRLGALTHLPTQEGEELPDGVADLPIDPLADAETVEDVHELEAELEREYPELYELAGARDIAIEAETSTIKKPMQTLTNLRKAIEGDRLCVFTCKDATASGHEITYWPRRGEQIIFDVEGGEIDYGTINCVNPEGPKGGREFYNKTSKYRLGEEQFAVQPATEERTELDWLEQDGEVIARVSNGYEAARFDSLDAVTNPSPSDVNAYRAKTDEGEWFVQEGSERHGPYPSLSELREDWDDLYAPFIPEHEFPREPTPEDFVFVVFPDDDNDEYSEPMLYEQGELRPLFSEDRDAPESSTMDVEQETSDEDTGEVEDVEAEASMEDREQGASGAGDSERAKSRPESDDRQPRPNPPTSEKIEQATKQAAVDPDANTTAEHSHSESDSGEDSGDGEDSGGLFDRL</sequence>
<protein>
    <recommendedName>
        <fullName evidence="4">Type IV secretion system coupling protein TraD DNA-binding domain-containing protein</fullName>
    </recommendedName>
</protein>
<dbReference type="AlphaFoldDB" id="A0A0U5D1M3"/>
<keyword evidence="3" id="KW-1185">Reference proteome</keyword>
<feature type="compositionally biased region" description="Acidic residues" evidence="1">
    <location>
        <begin position="1058"/>
        <end position="1068"/>
    </location>
</feature>
<feature type="compositionally biased region" description="Acidic residues" evidence="1">
    <location>
        <begin position="17"/>
        <end position="35"/>
    </location>
</feature>
<proteinExistence type="predicted"/>
<dbReference type="RefSeq" id="WP_059058559.1">
    <property type="nucleotide sequence ID" value="NZ_CEML01000004.1"/>
</dbReference>
<dbReference type="CDD" id="cd01127">
    <property type="entry name" value="TrwB_TraG_TraD_VirD4"/>
    <property type="match status" value="1"/>
</dbReference>
<dbReference type="Gene3D" id="3.40.50.300">
    <property type="entry name" value="P-loop containing nucleotide triphosphate hydrolases"/>
    <property type="match status" value="2"/>
</dbReference>
<dbReference type="PANTHER" id="PTHR30121">
    <property type="entry name" value="UNCHARACTERIZED PROTEIN YJGR-RELATED"/>
    <property type="match status" value="1"/>
</dbReference>
<feature type="region of interest" description="Disordered" evidence="1">
    <location>
        <begin position="953"/>
        <end position="1076"/>
    </location>
</feature>
<feature type="compositionally biased region" description="Basic and acidic residues" evidence="1">
    <location>
        <begin position="1008"/>
        <end position="1023"/>
    </location>
</feature>
<feature type="region of interest" description="Disordered" evidence="1">
    <location>
        <begin position="1"/>
        <end position="51"/>
    </location>
</feature>
<dbReference type="InterPro" id="IPR051162">
    <property type="entry name" value="T4SS_component"/>
</dbReference>
<organism evidence="2 3">
    <name type="scientific">Halobacterium hubeiense</name>
    <dbReference type="NCBI Taxonomy" id="1407499"/>
    <lineage>
        <taxon>Archaea</taxon>
        <taxon>Methanobacteriati</taxon>
        <taxon>Methanobacteriota</taxon>
        <taxon>Stenosarchaea group</taxon>
        <taxon>Halobacteria</taxon>
        <taxon>Halobacteriales</taxon>
        <taxon>Halobacteriaceae</taxon>
        <taxon>Halobacterium</taxon>
    </lineage>
</organism>
<feature type="compositionally biased region" description="Acidic residues" evidence="1">
    <location>
        <begin position="1"/>
        <end position="10"/>
    </location>
</feature>
<evidence type="ECO:0000313" key="2">
    <source>
        <dbReference type="EMBL" id="CQH63696.1"/>
    </source>
</evidence>
<dbReference type="EMBL" id="LN831303">
    <property type="protein sequence ID" value="CQH63696.1"/>
    <property type="molecule type" value="Genomic_DNA"/>
</dbReference>
<geneLocation type="plasmid" evidence="3">
    <name>pSTJ001</name>
</geneLocation>
<dbReference type="InterPro" id="IPR027417">
    <property type="entry name" value="P-loop_NTPase"/>
</dbReference>
<gene>
    <name evidence="2" type="ORF">HHUB_4159</name>
</gene>
<name>A0A0U5D1M3_9EURY</name>
<dbReference type="Proteomes" id="UP000066737">
    <property type="component" value="Plasmid pSTJ001"/>
</dbReference>
<evidence type="ECO:0000256" key="1">
    <source>
        <dbReference type="SAM" id="MobiDB-lite"/>
    </source>
</evidence>
<evidence type="ECO:0008006" key="4">
    <source>
        <dbReference type="Google" id="ProtNLM"/>
    </source>
</evidence>
<dbReference type="KEGG" id="hhb:Hhub_4159"/>
<evidence type="ECO:0000313" key="3">
    <source>
        <dbReference type="Proteomes" id="UP000066737"/>
    </source>
</evidence>
<feature type="compositionally biased region" description="Acidic residues" evidence="1">
    <location>
        <begin position="975"/>
        <end position="995"/>
    </location>
</feature>